<evidence type="ECO:0000313" key="4">
    <source>
        <dbReference type="Proteomes" id="UP000556026"/>
    </source>
</evidence>
<dbReference type="PANTHER" id="PTHR11927:SF9">
    <property type="entry name" value="L-FUCOSYLTRANSFERASE"/>
    <property type="match status" value="1"/>
</dbReference>
<name>A0A6V8MNX8_9BACT</name>
<accession>A0A6V8MNX8</accession>
<dbReference type="PANTHER" id="PTHR11927">
    <property type="entry name" value="GALACTOSIDE 2-L-FUCOSYLTRANSFERASE"/>
    <property type="match status" value="1"/>
</dbReference>
<dbReference type="AlphaFoldDB" id="A0A6V8MNX8"/>
<gene>
    <name evidence="3" type="ORF">GMST_39370</name>
</gene>
<sequence>MTGDSKLFVIASRSGRMANRLVLFANFLAFAEEKGHRVVNFSFHSYADFFESTRKDVFCQYPPPRGSSLLDLPPVAGFLKKTRLPYQAVRGLTWLNRKLPLASGRVATLKEEEGAEVTWLDSPAVGAACGAARLVLVQGWRFRAPEWVERHAGVVRDYFRPVAAFAEAAARSVQALKREADLVVGVHVRHGDYPTLNGGQFYYPTARYAQWMHELAEQFPGQRVAFLICSDEQRSAEEFPGLAVGFGPGTPVGDMTALSQCDLILGPMSTFSQWSSFYGNKPLFHLMSRDDRVERERFTVSYLAEIP</sequence>
<keyword evidence="4" id="KW-1185">Reference proteome</keyword>
<organism evidence="3 4">
    <name type="scientific">Geomonas silvestris</name>
    <dbReference type="NCBI Taxonomy" id="2740184"/>
    <lineage>
        <taxon>Bacteria</taxon>
        <taxon>Pseudomonadati</taxon>
        <taxon>Thermodesulfobacteriota</taxon>
        <taxon>Desulfuromonadia</taxon>
        <taxon>Geobacterales</taxon>
        <taxon>Geobacteraceae</taxon>
        <taxon>Geomonas</taxon>
    </lineage>
</organism>
<proteinExistence type="predicted"/>
<evidence type="ECO:0000313" key="3">
    <source>
        <dbReference type="EMBL" id="GFO61612.1"/>
    </source>
</evidence>
<keyword evidence="1" id="KW-0328">Glycosyltransferase</keyword>
<dbReference type="EMBL" id="BLXX01000016">
    <property type="protein sequence ID" value="GFO61612.1"/>
    <property type="molecule type" value="Genomic_DNA"/>
</dbReference>
<evidence type="ECO:0000256" key="1">
    <source>
        <dbReference type="ARBA" id="ARBA00022676"/>
    </source>
</evidence>
<reference evidence="4" key="1">
    <citation type="submission" date="2020-06" db="EMBL/GenBank/DDBJ databases">
        <title>Draft genomic sequence of Geomonas sp. Red330.</title>
        <authorList>
            <person name="Itoh H."/>
            <person name="Zhenxing X."/>
            <person name="Ushijima N."/>
            <person name="Masuda Y."/>
            <person name="Shiratori Y."/>
            <person name="Senoo K."/>
        </authorList>
    </citation>
    <scope>NUCLEOTIDE SEQUENCE [LARGE SCALE GENOMIC DNA]</scope>
    <source>
        <strain evidence="4">Red330</strain>
    </source>
</reference>
<dbReference type="InterPro" id="IPR002516">
    <property type="entry name" value="Glyco_trans_11"/>
</dbReference>
<dbReference type="GO" id="GO:0005975">
    <property type="term" value="P:carbohydrate metabolic process"/>
    <property type="evidence" value="ECO:0007669"/>
    <property type="project" value="InterPro"/>
</dbReference>
<dbReference type="GO" id="GO:0016020">
    <property type="term" value="C:membrane"/>
    <property type="evidence" value="ECO:0007669"/>
    <property type="project" value="InterPro"/>
</dbReference>
<dbReference type="Pfam" id="PF01531">
    <property type="entry name" value="Glyco_transf_11"/>
    <property type="match status" value="1"/>
</dbReference>
<protein>
    <recommendedName>
        <fullName evidence="5">Alpha-1,2-fucosyltransferase</fullName>
    </recommendedName>
</protein>
<comment type="caution">
    <text evidence="3">The sequence shown here is derived from an EMBL/GenBank/DDBJ whole genome shotgun (WGS) entry which is preliminary data.</text>
</comment>
<dbReference type="Proteomes" id="UP000556026">
    <property type="component" value="Unassembled WGS sequence"/>
</dbReference>
<evidence type="ECO:0008006" key="5">
    <source>
        <dbReference type="Google" id="ProtNLM"/>
    </source>
</evidence>
<keyword evidence="2" id="KW-0808">Transferase</keyword>
<evidence type="ECO:0000256" key="2">
    <source>
        <dbReference type="ARBA" id="ARBA00022679"/>
    </source>
</evidence>
<dbReference type="RefSeq" id="WP_183356404.1">
    <property type="nucleotide sequence ID" value="NZ_BLXX01000016.1"/>
</dbReference>
<dbReference type="GO" id="GO:0008107">
    <property type="term" value="F:galactoside 2-alpha-L-fucosyltransferase activity"/>
    <property type="evidence" value="ECO:0007669"/>
    <property type="project" value="InterPro"/>
</dbReference>